<gene>
    <name evidence="7" type="ORF">LODBEIA_P28380</name>
</gene>
<evidence type="ECO:0000313" key="7">
    <source>
        <dbReference type="EMBL" id="CAK9438614.1"/>
    </source>
</evidence>
<reference evidence="7 8" key="1">
    <citation type="submission" date="2024-03" db="EMBL/GenBank/DDBJ databases">
        <authorList>
            <person name="Brejova B."/>
        </authorList>
    </citation>
    <scope>NUCLEOTIDE SEQUENCE [LARGE SCALE GENOMIC DNA]</scope>
    <source>
        <strain evidence="7 8">CBS 14171</strain>
    </source>
</reference>
<dbReference type="PANTHER" id="PTHR11530:SF16">
    <property type="entry name" value="D-AMINO ACID OXIDASE (AFU_ORTHOLOGUE AFUA_5G11290)"/>
    <property type="match status" value="1"/>
</dbReference>
<accession>A0ABP0ZL51</accession>
<evidence type="ECO:0000313" key="8">
    <source>
        <dbReference type="Proteomes" id="UP001497383"/>
    </source>
</evidence>
<name>A0ABP0ZL51_9ASCO</name>
<keyword evidence="8" id="KW-1185">Reference proteome</keyword>
<dbReference type="SUPFAM" id="SSF54373">
    <property type="entry name" value="FAD-linked reductases, C-terminal domain"/>
    <property type="match status" value="1"/>
</dbReference>
<evidence type="ECO:0000259" key="6">
    <source>
        <dbReference type="Pfam" id="PF01266"/>
    </source>
</evidence>
<comment type="cofactor">
    <cofactor evidence="1">
        <name>FAD</name>
        <dbReference type="ChEBI" id="CHEBI:57692"/>
    </cofactor>
</comment>
<evidence type="ECO:0000256" key="2">
    <source>
        <dbReference type="ARBA" id="ARBA00006730"/>
    </source>
</evidence>
<dbReference type="GeneID" id="92208034"/>
<feature type="domain" description="FAD dependent oxidoreductase" evidence="6">
    <location>
        <begin position="4"/>
        <end position="345"/>
    </location>
</feature>
<dbReference type="InterPro" id="IPR006076">
    <property type="entry name" value="FAD-dep_OxRdtase"/>
</dbReference>
<dbReference type="Gene3D" id="3.40.50.720">
    <property type="entry name" value="NAD(P)-binding Rossmann-like Domain"/>
    <property type="match status" value="1"/>
</dbReference>
<keyword evidence="4" id="KW-0274">FAD</keyword>
<evidence type="ECO:0000256" key="4">
    <source>
        <dbReference type="ARBA" id="ARBA00022827"/>
    </source>
</evidence>
<protein>
    <recommendedName>
        <fullName evidence="6">FAD dependent oxidoreductase domain-containing protein</fullName>
    </recommendedName>
</protein>
<dbReference type="PANTHER" id="PTHR11530">
    <property type="entry name" value="D-AMINO ACID OXIDASE"/>
    <property type="match status" value="1"/>
</dbReference>
<keyword evidence="5" id="KW-0560">Oxidoreductase</keyword>
<dbReference type="RefSeq" id="XP_066829776.1">
    <property type="nucleotide sequence ID" value="XM_066972881.1"/>
</dbReference>
<evidence type="ECO:0000256" key="3">
    <source>
        <dbReference type="ARBA" id="ARBA00022630"/>
    </source>
</evidence>
<dbReference type="Proteomes" id="UP001497383">
    <property type="component" value="Chromosome 3"/>
</dbReference>
<evidence type="ECO:0000256" key="1">
    <source>
        <dbReference type="ARBA" id="ARBA00001974"/>
    </source>
</evidence>
<dbReference type="Pfam" id="PF01266">
    <property type="entry name" value="DAO"/>
    <property type="match status" value="1"/>
</dbReference>
<dbReference type="EMBL" id="OZ022407">
    <property type="protein sequence ID" value="CAK9438614.1"/>
    <property type="molecule type" value="Genomic_DNA"/>
</dbReference>
<keyword evidence="3" id="KW-0285">Flavoprotein</keyword>
<evidence type="ECO:0000256" key="5">
    <source>
        <dbReference type="ARBA" id="ARBA00023002"/>
    </source>
</evidence>
<dbReference type="SUPFAM" id="SSF51971">
    <property type="entry name" value="Nucleotide-binding domain"/>
    <property type="match status" value="1"/>
</dbReference>
<dbReference type="Gene3D" id="3.30.9.10">
    <property type="entry name" value="D-Amino Acid Oxidase, subunit A, domain 2"/>
    <property type="match status" value="1"/>
</dbReference>
<dbReference type="InterPro" id="IPR023209">
    <property type="entry name" value="DAO"/>
</dbReference>
<dbReference type="PROSITE" id="PS00677">
    <property type="entry name" value="DAO"/>
    <property type="match status" value="1"/>
</dbReference>
<dbReference type="InterPro" id="IPR006181">
    <property type="entry name" value="D-amino_acid_oxidase_CS"/>
</dbReference>
<dbReference type="PIRSF" id="PIRSF000189">
    <property type="entry name" value="D-aa_oxidase"/>
    <property type="match status" value="1"/>
</dbReference>
<sequence>MTQIVVLGAGVIGLTTAIELKKSNPGFQITIVGHHLPGDIDQSYTSPYAGANWASFATSEDRRLQEFDKPAYKKFIQLAETDPRAGVWKVNTVSYYTNYAVAKAKGKMSEFLPWYRNFVDDFKVVEPSKPDIAFANSYTGVVISVPTYLKFLVQQNKELGNVIARIPLIADIGEARNLTAVGKKADYVINAGGLRASSLKGVEDKKFNFPVKGQTLLVKNNIKDMISVSGFPGLDDEILYMMPRVEGGTIIGGCFRAGDKDPKEDKDLTARLIRRAMKYAPEIVDPRYKKNPKQVEVVRVNVGFRPFREDGFRVEVDKKKKWLVHAYGAGGGGYQGSYGVARELVKIIDSEVTSRPKF</sequence>
<proteinExistence type="inferred from homology"/>
<comment type="similarity">
    <text evidence="2">Belongs to the DAMOX/DASOX family.</text>
</comment>
<organism evidence="7 8">
    <name type="scientific">Lodderomyces beijingensis</name>
    <dbReference type="NCBI Taxonomy" id="1775926"/>
    <lineage>
        <taxon>Eukaryota</taxon>
        <taxon>Fungi</taxon>
        <taxon>Dikarya</taxon>
        <taxon>Ascomycota</taxon>
        <taxon>Saccharomycotina</taxon>
        <taxon>Pichiomycetes</taxon>
        <taxon>Debaryomycetaceae</taxon>
        <taxon>Candida/Lodderomyces clade</taxon>
        <taxon>Lodderomyces</taxon>
    </lineage>
</organism>